<dbReference type="SUPFAM" id="SSF75011">
    <property type="entry name" value="3-carboxy-cis,cis-mucoante lactonizing enzyme"/>
    <property type="match status" value="1"/>
</dbReference>
<accession>A0A285I5C2</accession>
<feature type="signal peptide" evidence="1">
    <location>
        <begin position="1"/>
        <end position="24"/>
    </location>
</feature>
<proteinExistence type="predicted"/>
<feature type="domain" description="Choice-of-anchor I" evidence="2">
    <location>
        <begin position="90"/>
        <end position="462"/>
    </location>
</feature>
<dbReference type="RefSeq" id="WP_097019166.1">
    <property type="nucleotide sequence ID" value="NZ_OBDZ01000031.1"/>
</dbReference>
<reference evidence="4" key="1">
    <citation type="submission" date="2017-09" db="EMBL/GenBank/DDBJ databases">
        <authorList>
            <person name="Varghese N."/>
            <person name="Submissions S."/>
        </authorList>
    </citation>
    <scope>NUCLEOTIDE SEQUENCE [LARGE SCALE GENOMIC DNA]</scope>
    <source>
        <strain evidence="4">MSL47</strain>
    </source>
</reference>
<dbReference type="InterPro" id="IPR052956">
    <property type="entry name" value="Mesenchyme-surface_protein"/>
</dbReference>
<sequence>MKINCKKLLMISLIILGLITLVGCSDNDDSTDSSSYSVSGEIIDSEDTGVEGVILNFSNADGTAKTNQNGQWSKSGLKDNNLITPAKDNYWFNPESRTVSKESGDINFIANKEPDLNNLTPNPKQATFTGVTTENEDSILIHPNAASAAKCYEPEYIAISADSKTAWVTLQENNAVAVVDIESQEIIKVVGLGFKDHGQAGNGLDASHKDEQINITTYQNLYGIYQPDSIAYFNIDGVDYIFTANEGEDLWVGDTDDELDAEDVAMDSSVTNASDFSDKEKVGKLGIYKYLGDDDNDGNHENLYAFGARSFSIWDKDAEQVYDSGDQIEQKVAEYVDNDYTKFNLDNNDEEMKAEKESDNSGPSPEGIDVGRVGTKVFAFIGLEKIGGVMVYDVSNPHSPAYMSYNNDTRDLEATETQMKNNNAGDLGPEGIKFVSANHSPIDKPLLLVSYEISGTVVIFEVNTDGTLDLSGRYTTGSEFDEGGAEIVNYDYKTQKLLLVNGDKKSLDIVDISNLTAGSVDNYTENDDSRIRISDLADQLNGFSADDVTCVAVHPAGGLAAIAVPAENPATNRGKVLFFDTENEKLITDIEVGYLPDMLTFTPDGSKVLVANEGEPEYQEVDGEEVSGYYNQTPANDPEGSISIISLY</sequence>
<evidence type="ECO:0000256" key="1">
    <source>
        <dbReference type="SAM" id="SignalP"/>
    </source>
</evidence>
<name>A0A285I5C2_9FIRM</name>
<gene>
    <name evidence="3" type="ORF">SAMN06265827_13119</name>
</gene>
<evidence type="ECO:0000313" key="3">
    <source>
        <dbReference type="EMBL" id="SNY43134.1"/>
    </source>
</evidence>
<evidence type="ECO:0000313" key="4">
    <source>
        <dbReference type="Proteomes" id="UP000219573"/>
    </source>
</evidence>
<dbReference type="Pfam" id="PF22494">
    <property type="entry name" value="choice_anch_I"/>
    <property type="match status" value="2"/>
</dbReference>
<dbReference type="PANTHER" id="PTHR46928">
    <property type="entry name" value="MESENCHYME-SPECIFIC CELL SURFACE GLYCOPROTEIN"/>
    <property type="match status" value="1"/>
</dbReference>
<protein>
    <recommendedName>
        <fullName evidence="2">Choice-of-anchor I domain-containing protein</fullName>
    </recommendedName>
</protein>
<evidence type="ECO:0000259" key="2">
    <source>
        <dbReference type="Pfam" id="PF22494"/>
    </source>
</evidence>
<dbReference type="EMBL" id="OBDZ01000031">
    <property type="protein sequence ID" value="SNY43134.1"/>
    <property type="molecule type" value="Genomic_DNA"/>
</dbReference>
<dbReference type="Proteomes" id="UP000219573">
    <property type="component" value="Unassembled WGS sequence"/>
</dbReference>
<dbReference type="Gene3D" id="2.130.10.10">
    <property type="entry name" value="YVTN repeat-like/Quinoprotein amine dehydrogenase"/>
    <property type="match status" value="2"/>
</dbReference>
<keyword evidence="1" id="KW-0732">Signal</keyword>
<feature type="chain" id="PRO_5038838321" description="Choice-of-anchor I domain-containing protein" evidence="1">
    <location>
        <begin position="25"/>
        <end position="648"/>
    </location>
</feature>
<dbReference type="STRING" id="1413210.U472_05330"/>
<keyword evidence="4" id="KW-1185">Reference proteome</keyword>
<dbReference type="AlphaFoldDB" id="A0A285I5C2"/>
<feature type="domain" description="Choice-of-anchor I" evidence="2">
    <location>
        <begin position="483"/>
        <end position="646"/>
    </location>
</feature>
<dbReference type="PANTHER" id="PTHR46928:SF1">
    <property type="entry name" value="MESENCHYME-SPECIFIC CELL SURFACE GLYCOPROTEIN"/>
    <property type="match status" value="1"/>
</dbReference>
<dbReference type="InterPro" id="IPR015943">
    <property type="entry name" value="WD40/YVTN_repeat-like_dom_sf"/>
</dbReference>
<dbReference type="PROSITE" id="PS51257">
    <property type="entry name" value="PROKAR_LIPOPROTEIN"/>
    <property type="match status" value="1"/>
</dbReference>
<dbReference type="InterPro" id="IPR055188">
    <property type="entry name" value="Choice_anch_I"/>
</dbReference>
<organism evidence="3 4">
    <name type="scientific">Orenia metallireducens</name>
    <dbReference type="NCBI Taxonomy" id="1413210"/>
    <lineage>
        <taxon>Bacteria</taxon>
        <taxon>Bacillati</taxon>
        <taxon>Bacillota</taxon>
        <taxon>Clostridia</taxon>
        <taxon>Halanaerobiales</taxon>
        <taxon>Halobacteroidaceae</taxon>
        <taxon>Orenia</taxon>
    </lineage>
</organism>
<dbReference type="OrthoDB" id="9809781at2"/>
<dbReference type="NCBIfam" id="NF038117">
    <property type="entry name" value="choice_anch_I"/>
    <property type="match status" value="1"/>
</dbReference>